<dbReference type="Gene3D" id="3.40.50.1970">
    <property type="match status" value="1"/>
</dbReference>
<evidence type="ECO:0000313" key="7">
    <source>
        <dbReference type="EMBL" id="MBD3326580.1"/>
    </source>
</evidence>
<reference evidence="7" key="1">
    <citation type="submission" date="2019-11" db="EMBL/GenBank/DDBJ databases">
        <title>Microbial mats filling the niche in hypersaline microbial mats.</title>
        <authorList>
            <person name="Wong H.L."/>
            <person name="Macleod F.I."/>
            <person name="White R.A. III"/>
            <person name="Burns B.P."/>
        </authorList>
    </citation>
    <scope>NUCLEOTIDE SEQUENCE</scope>
    <source>
        <strain evidence="7">Rbin_158</strain>
    </source>
</reference>
<proteinExistence type="inferred from homology"/>
<dbReference type="FunFam" id="3.40.50.1970:FF:000003">
    <property type="entry name" value="Alcohol dehydrogenase, iron-containing"/>
    <property type="match status" value="1"/>
</dbReference>
<name>A0A9D5Q776_9BACT</name>
<dbReference type="PANTHER" id="PTHR11496">
    <property type="entry name" value="ALCOHOL DEHYDROGENASE"/>
    <property type="match status" value="1"/>
</dbReference>
<dbReference type="Proteomes" id="UP000649604">
    <property type="component" value="Unassembled WGS sequence"/>
</dbReference>
<keyword evidence="2" id="KW-0560">Oxidoreductase</keyword>
<dbReference type="PROSITE" id="PS00913">
    <property type="entry name" value="ADH_IRON_1"/>
    <property type="match status" value="1"/>
</dbReference>
<protein>
    <submittedName>
        <fullName evidence="7">Iron-containing alcohol dehydrogenase</fullName>
    </submittedName>
</protein>
<dbReference type="InterPro" id="IPR001670">
    <property type="entry name" value="ADH_Fe/GldA"/>
</dbReference>
<dbReference type="AlphaFoldDB" id="A0A9D5Q776"/>
<dbReference type="GO" id="GO:0004022">
    <property type="term" value="F:alcohol dehydrogenase (NAD+) activity"/>
    <property type="evidence" value="ECO:0007669"/>
    <property type="project" value="TreeGrafter"/>
</dbReference>
<dbReference type="PANTHER" id="PTHR11496:SF102">
    <property type="entry name" value="ALCOHOL DEHYDROGENASE 4"/>
    <property type="match status" value="1"/>
</dbReference>
<evidence type="ECO:0000256" key="1">
    <source>
        <dbReference type="ARBA" id="ARBA00007358"/>
    </source>
</evidence>
<sequence>MNVLQPFSFELPTRIEYGVDAALQIAEAVSDLNASRVLIVTDPGIRASGLLEDMLSQLGRKQIPWEIFDEVEPNPKDYNVQNGAEQARQHDIDCLVAVGGGSPIDCAKAISVVATHGGEVRTYEVRHNITGNVLPLIAVPTTAGTGSEVTFGAVITDTRQHFKFTVKHANTAPKIALVDPVLTRTMPPALTAATGMDALTHAIEAYTANVAEPLADAAALYAIELIANYLRTAFSDGQNLEARSGMLVASLLAGIAFSHSDVAAVHCIAEALGAKYDTPHGVCNAVVLPEIMAYNMEYCQERYARVALAMGRGAASMAEGARNAVAAVQQLARDVELPSFRSFGVKETDFEEIARNSAINGSNPDNPRPMSQEDYLTVLQRLSATP</sequence>
<dbReference type="GO" id="GO:0046872">
    <property type="term" value="F:metal ion binding"/>
    <property type="evidence" value="ECO:0007669"/>
    <property type="project" value="InterPro"/>
</dbReference>
<dbReference type="CDD" id="cd08551">
    <property type="entry name" value="Fe-ADH"/>
    <property type="match status" value="1"/>
</dbReference>
<comment type="similarity">
    <text evidence="1">Belongs to the iron-containing alcohol dehydrogenase family.</text>
</comment>
<dbReference type="InterPro" id="IPR018211">
    <property type="entry name" value="ADH_Fe_CS"/>
</dbReference>
<dbReference type="FunFam" id="1.20.1090.10:FF:000001">
    <property type="entry name" value="Aldehyde-alcohol dehydrogenase"/>
    <property type="match status" value="1"/>
</dbReference>
<keyword evidence="3" id="KW-0520">NAD</keyword>
<dbReference type="Gene3D" id="1.20.1090.10">
    <property type="entry name" value="Dehydroquinate synthase-like - alpha domain"/>
    <property type="match status" value="1"/>
</dbReference>
<evidence type="ECO:0000259" key="5">
    <source>
        <dbReference type="Pfam" id="PF00465"/>
    </source>
</evidence>
<dbReference type="InterPro" id="IPR056798">
    <property type="entry name" value="ADH_Fe_C"/>
</dbReference>
<evidence type="ECO:0000256" key="2">
    <source>
        <dbReference type="ARBA" id="ARBA00023002"/>
    </source>
</evidence>
<dbReference type="Pfam" id="PF25137">
    <property type="entry name" value="ADH_Fe_C"/>
    <property type="match status" value="1"/>
</dbReference>
<evidence type="ECO:0000256" key="4">
    <source>
        <dbReference type="SAM" id="MobiDB-lite"/>
    </source>
</evidence>
<accession>A0A9D5Q776</accession>
<comment type="caution">
    <text evidence="7">The sequence shown here is derived from an EMBL/GenBank/DDBJ whole genome shotgun (WGS) entry which is preliminary data.</text>
</comment>
<dbReference type="Pfam" id="PF00465">
    <property type="entry name" value="Fe-ADH"/>
    <property type="match status" value="1"/>
</dbReference>
<evidence type="ECO:0000259" key="6">
    <source>
        <dbReference type="Pfam" id="PF25137"/>
    </source>
</evidence>
<feature type="domain" description="Alcohol dehydrogenase iron-type/glycerol dehydrogenase GldA" evidence="5">
    <location>
        <begin position="12"/>
        <end position="180"/>
    </location>
</feature>
<dbReference type="InterPro" id="IPR039697">
    <property type="entry name" value="Alcohol_dehydrogenase_Fe"/>
</dbReference>
<dbReference type="SUPFAM" id="SSF56796">
    <property type="entry name" value="Dehydroquinate synthase-like"/>
    <property type="match status" value="1"/>
</dbReference>
<evidence type="ECO:0000256" key="3">
    <source>
        <dbReference type="ARBA" id="ARBA00023027"/>
    </source>
</evidence>
<feature type="domain" description="Fe-containing alcohol dehydrogenase-like C-terminal" evidence="6">
    <location>
        <begin position="191"/>
        <end position="381"/>
    </location>
</feature>
<organism evidence="7 8">
    <name type="scientific">candidate division KSB3 bacterium</name>
    <dbReference type="NCBI Taxonomy" id="2044937"/>
    <lineage>
        <taxon>Bacteria</taxon>
        <taxon>candidate division KSB3</taxon>
    </lineage>
</organism>
<gene>
    <name evidence="7" type="ORF">GF339_18495</name>
</gene>
<dbReference type="EMBL" id="WJJP01000603">
    <property type="protein sequence ID" value="MBD3326580.1"/>
    <property type="molecule type" value="Genomic_DNA"/>
</dbReference>
<evidence type="ECO:0000313" key="8">
    <source>
        <dbReference type="Proteomes" id="UP000649604"/>
    </source>
</evidence>
<feature type="region of interest" description="Disordered" evidence="4">
    <location>
        <begin position="354"/>
        <end position="375"/>
    </location>
</feature>